<evidence type="ECO:0000313" key="2">
    <source>
        <dbReference type="Proteomes" id="UP001254832"/>
    </source>
</evidence>
<protein>
    <recommendedName>
        <fullName evidence="3">DUF4280 domain-containing protein</fullName>
    </recommendedName>
</protein>
<evidence type="ECO:0000313" key="1">
    <source>
        <dbReference type="EMBL" id="MDR6726296.1"/>
    </source>
</evidence>
<dbReference type="Proteomes" id="UP001254832">
    <property type="component" value="Unassembled WGS sequence"/>
</dbReference>
<evidence type="ECO:0008006" key="3">
    <source>
        <dbReference type="Google" id="ProtNLM"/>
    </source>
</evidence>
<proteinExistence type="predicted"/>
<name>A0AAP5H754_PAEAM</name>
<comment type="caution">
    <text evidence="1">The sequence shown here is derived from an EMBL/GenBank/DDBJ whole genome shotgun (WGS) entry which is preliminary data.</text>
</comment>
<sequence length="233" mass="24674">MGIIDTVLDKGTLGELLSSPWRSEDTYVTAGAYMYCTFGTHEDVLNKLEPNGVYINGSPMLTVDDCVTSTSEPRVMHGVPCTKMGENIDGNLYSFGYCRSELHPMKTAEQLLGDYAALPHIIDPDPLEPTFGKAVFPCAPDLMPTASASAPAQAPFTAQATAQLNALVSLPMSNSLLDALTGATTKWTNGSSNVSIQGVPALTSKSCLYCKCGGKISLLTNGMDPAPPQFSAR</sequence>
<dbReference type="RefSeq" id="WP_310144435.1">
    <property type="nucleotide sequence ID" value="NZ_JAVDTR010000016.1"/>
</dbReference>
<dbReference type="AlphaFoldDB" id="A0AAP5H754"/>
<reference evidence="1" key="1">
    <citation type="submission" date="2023-07" db="EMBL/GenBank/DDBJ databases">
        <title>Sorghum-associated microbial communities from plants grown in Nebraska, USA.</title>
        <authorList>
            <person name="Schachtman D."/>
        </authorList>
    </citation>
    <scope>NUCLEOTIDE SEQUENCE</scope>
    <source>
        <strain evidence="1">BE80</strain>
    </source>
</reference>
<gene>
    <name evidence="1" type="ORF">J2W91_004807</name>
</gene>
<accession>A0AAP5H754</accession>
<dbReference type="InterPro" id="IPR025460">
    <property type="entry name" value="DUF4280"/>
</dbReference>
<organism evidence="1 2">
    <name type="scientific">Paenibacillus amylolyticus</name>
    <dbReference type="NCBI Taxonomy" id="1451"/>
    <lineage>
        <taxon>Bacteria</taxon>
        <taxon>Bacillati</taxon>
        <taxon>Bacillota</taxon>
        <taxon>Bacilli</taxon>
        <taxon>Bacillales</taxon>
        <taxon>Paenibacillaceae</taxon>
        <taxon>Paenibacillus</taxon>
    </lineage>
</organism>
<dbReference type="EMBL" id="JAVDTR010000016">
    <property type="protein sequence ID" value="MDR6726296.1"/>
    <property type="molecule type" value="Genomic_DNA"/>
</dbReference>
<dbReference type="Pfam" id="PF14107">
    <property type="entry name" value="DUF4280"/>
    <property type="match status" value="1"/>
</dbReference>